<dbReference type="AlphaFoldDB" id="A0AB33C651"/>
<name>A0AB33C651_MICA7</name>
<sequence length="210" mass="23426">MPQTLVMSDLRQYAPATERNRQPILEVLSQFLPKTGNILEISSGTGEHAVFFAPRLAPCRWIPSDCNPLALDSIRSWCDYYPSSNLDRPLFIDVHQSVWAVETENIVINAIVNINMIHIAPWSACLALMAGASRILSSGEILYLYGPYKRQGKHTSPSNESFDFSLRSQNSAWGVRNLEDVVQAASDRGLQLLEVIPMPANNLSVLFQLP</sequence>
<reference evidence="1 2" key="1">
    <citation type="journal article" date="2018" name="Harmful Algae">
        <title>The highly heterogeneous methylated genomes and diverse restriction-modification systems of bloom-forming Microcystis.</title>
        <authorList>
            <person name="Zhao L."/>
            <person name="Song Y."/>
            <person name="Li L."/>
            <person name="Gan N."/>
            <person name="Brand J.J."/>
            <person name="Song L."/>
        </authorList>
    </citation>
    <scope>NUCLEOTIDE SEQUENCE [LARGE SCALE GENOMIC DNA]</scope>
    <source>
        <strain evidence="1 2">PCC 7806SL</strain>
    </source>
</reference>
<evidence type="ECO:0008006" key="3">
    <source>
        <dbReference type="Google" id="ProtNLM"/>
    </source>
</evidence>
<proteinExistence type="predicted"/>
<gene>
    <name evidence="1" type="ORF">BH695_4318</name>
</gene>
<dbReference type="Pfam" id="PF06080">
    <property type="entry name" value="DUF938"/>
    <property type="match status" value="1"/>
</dbReference>
<dbReference type="SUPFAM" id="SSF53335">
    <property type="entry name" value="S-adenosyl-L-methionine-dependent methyltransferases"/>
    <property type="match status" value="1"/>
</dbReference>
<dbReference type="InterPro" id="IPR010342">
    <property type="entry name" value="DUF938"/>
</dbReference>
<dbReference type="Proteomes" id="UP000192439">
    <property type="component" value="Chromosome"/>
</dbReference>
<organism evidence="1 2">
    <name type="scientific">Microcystis aeruginosa PCC 7806SL</name>
    <dbReference type="NCBI Taxonomy" id="1903187"/>
    <lineage>
        <taxon>Bacteria</taxon>
        <taxon>Bacillati</taxon>
        <taxon>Cyanobacteriota</taxon>
        <taxon>Cyanophyceae</taxon>
        <taxon>Oscillatoriophycideae</taxon>
        <taxon>Chroococcales</taxon>
        <taxon>Microcystaceae</taxon>
        <taxon>Microcystis</taxon>
    </lineage>
</organism>
<protein>
    <recommendedName>
        <fullName evidence="3">DUF938 domain-containing protein</fullName>
    </recommendedName>
</protein>
<accession>A0AB33C651</accession>
<dbReference type="Gene3D" id="3.40.50.150">
    <property type="entry name" value="Vaccinia Virus protein VP39"/>
    <property type="match status" value="1"/>
</dbReference>
<dbReference type="PANTHER" id="PTHR20974:SF0">
    <property type="entry name" value="UPF0585 PROTEIN CG18661"/>
    <property type="match status" value="1"/>
</dbReference>
<keyword evidence="2" id="KW-1185">Reference proteome</keyword>
<dbReference type="InterPro" id="IPR029063">
    <property type="entry name" value="SAM-dependent_MTases_sf"/>
</dbReference>
<dbReference type="PANTHER" id="PTHR20974">
    <property type="entry name" value="UPF0585 PROTEIN CG18661"/>
    <property type="match status" value="1"/>
</dbReference>
<evidence type="ECO:0000313" key="2">
    <source>
        <dbReference type="Proteomes" id="UP000192439"/>
    </source>
</evidence>
<evidence type="ECO:0000313" key="1">
    <source>
        <dbReference type="EMBL" id="ARI83597.1"/>
    </source>
</evidence>
<dbReference type="EMBL" id="CP020771">
    <property type="protein sequence ID" value="ARI83597.1"/>
    <property type="molecule type" value="Genomic_DNA"/>
</dbReference>